<evidence type="ECO:0000256" key="1">
    <source>
        <dbReference type="SAM" id="MobiDB-lite"/>
    </source>
</evidence>
<protein>
    <submittedName>
        <fullName evidence="2">Uncharacterized protein</fullName>
    </submittedName>
</protein>
<evidence type="ECO:0000313" key="3">
    <source>
        <dbReference type="Proteomes" id="UP001497516"/>
    </source>
</evidence>
<dbReference type="EMBL" id="OZ034814">
    <property type="protein sequence ID" value="CAL1361835.1"/>
    <property type="molecule type" value="Genomic_DNA"/>
</dbReference>
<dbReference type="AlphaFoldDB" id="A0AAV2D228"/>
<keyword evidence="3" id="KW-1185">Reference proteome</keyword>
<reference evidence="2 3" key="1">
    <citation type="submission" date="2024-04" db="EMBL/GenBank/DDBJ databases">
        <authorList>
            <person name="Fracassetti M."/>
        </authorList>
    </citation>
    <scope>NUCLEOTIDE SEQUENCE [LARGE SCALE GENOMIC DNA]</scope>
</reference>
<organism evidence="2 3">
    <name type="scientific">Linum trigynum</name>
    <dbReference type="NCBI Taxonomy" id="586398"/>
    <lineage>
        <taxon>Eukaryota</taxon>
        <taxon>Viridiplantae</taxon>
        <taxon>Streptophyta</taxon>
        <taxon>Embryophyta</taxon>
        <taxon>Tracheophyta</taxon>
        <taxon>Spermatophyta</taxon>
        <taxon>Magnoliopsida</taxon>
        <taxon>eudicotyledons</taxon>
        <taxon>Gunneridae</taxon>
        <taxon>Pentapetalae</taxon>
        <taxon>rosids</taxon>
        <taxon>fabids</taxon>
        <taxon>Malpighiales</taxon>
        <taxon>Linaceae</taxon>
        <taxon>Linum</taxon>
    </lineage>
</organism>
<proteinExistence type="predicted"/>
<feature type="region of interest" description="Disordered" evidence="1">
    <location>
        <begin position="35"/>
        <end position="126"/>
    </location>
</feature>
<sequence>MALPSPAMGSDGILFRTQSGVLDIADSAISVADPRCQRKNKKEKKYSAPVQPTKKAKEIANVLPLSNSDVMPEAELGCNPPPPESSVEKEEEEEEKINGGRRRIVGLAREEARSRSTASLPWKESRDFVMDDRRRRLVEMAKRYLRKHRRSDPSEDACYGDGGGDESPTKRQRLGN</sequence>
<accession>A0AAV2D228</accession>
<gene>
    <name evidence="2" type="ORF">LTRI10_LOCUS9177</name>
</gene>
<dbReference type="Proteomes" id="UP001497516">
    <property type="component" value="Chromosome 10"/>
</dbReference>
<feature type="region of interest" description="Disordered" evidence="1">
    <location>
        <begin position="143"/>
        <end position="176"/>
    </location>
</feature>
<name>A0AAV2D228_9ROSI</name>
<evidence type="ECO:0000313" key="2">
    <source>
        <dbReference type="EMBL" id="CAL1361835.1"/>
    </source>
</evidence>